<dbReference type="Gene3D" id="1.10.3210.50">
    <property type="match status" value="1"/>
</dbReference>
<gene>
    <name evidence="2" type="ORF">RG963_05840</name>
</gene>
<dbReference type="Pfam" id="PF01966">
    <property type="entry name" value="HD"/>
    <property type="match status" value="1"/>
</dbReference>
<dbReference type="InterPro" id="IPR003607">
    <property type="entry name" value="HD/PDEase_dom"/>
</dbReference>
<feature type="domain" description="HD" evidence="1">
    <location>
        <begin position="23"/>
        <end position="126"/>
    </location>
</feature>
<comment type="caution">
    <text evidence="2">The sequence shown here is derived from an EMBL/GenBank/DDBJ whole genome shotgun (WGS) entry which is preliminary data.</text>
</comment>
<sequence>MDLIEKTREFVAYFLEGEPSSHDMSHINRVEALCLEIQKEEGGNPLILHLAALLHDVGVIKEHEEGGDHALYSAEIASEFLGKTGLEKEIIEAVRDCILTHRFSGDKRPETIEARILQDADRLDALGAVGIFRAVFSMGALRMLKYTTGIDKGSSKKTVYVEDPIEGFNEYMQYKPFTIPEKLNTEASKRIAAERLKIMRLYLEALNLETAIDEQRF</sequence>
<name>A0ABU2D035_9EURY</name>
<proteinExistence type="predicted"/>
<dbReference type="Proteomes" id="UP001246244">
    <property type="component" value="Unassembled WGS sequence"/>
</dbReference>
<keyword evidence="3" id="KW-1185">Reference proteome</keyword>
<dbReference type="SMART" id="SM00471">
    <property type="entry name" value="HDc"/>
    <property type="match status" value="1"/>
</dbReference>
<reference evidence="3" key="1">
    <citation type="submission" date="2023-07" db="EMBL/GenBank/DDBJ databases">
        <title>Whole-genome sequencing of a new Methanosarcina sp. Z-7115.</title>
        <authorList>
            <person name="Zhilina T.N."/>
            <person name="Merkel A.Y."/>
        </authorList>
    </citation>
    <scope>NUCLEOTIDE SEQUENCE [LARGE SCALE GENOMIC DNA]</scope>
    <source>
        <strain evidence="3">Z-7115</strain>
    </source>
</reference>
<dbReference type="PANTHER" id="PTHR33594">
    <property type="entry name" value="SUPERFAMILY HYDROLASE, PUTATIVE (AFU_ORTHOLOGUE AFUA_1G03035)-RELATED"/>
    <property type="match status" value="1"/>
</dbReference>
<dbReference type="CDD" id="cd00077">
    <property type="entry name" value="HDc"/>
    <property type="match status" value="1"/>
</dbReference>
<dbReference type="SUPFAM" id="SSF109604">
    <property type="entry name" value="HD-domain/PDEase-like"/>
    <property type="match status" value="1"/>
</dbReference>
<evidence type="ECO:0000259" key="1">
    <source>
        <dbReference type="PROSITE" id="PS51831"/>
    </source>
</evidence>
<evidence type="ECO:0000313" key="2">
    <source>
        <dbReference type="EMBL" id="MDR7665312.1"/>
    </source>
</evidence>
<accession>A0ABU2D035</accession>
<dbReference type="EMBL" id="JAVKPK010000017">
    <property type="protein sequence ID" value="MDR7665312.1"/>
    <property type="molecule type" value="Genomic_DNA"/>
</dbReference>
<organism evidence="2 3">
    <name type="scientific">Methanosarcina baikalica</name>
    <dbReference type="NCBI Taxonomy" id="3073890"/>
    <lineage>
        <taxon>Archaea</taxon>
        <taxon>Methanobacteriati</taxon>
        <taxon>Methanobacteriota</taxon>
        <taxon>Stenosarchaea group</taxon>
        <taxon>Methanomicrobia</taxon>
        <taxon>Methanosarcinales</taxon>
        <taxon>Methanosarcinaceae</taxon>
        <taxon>Methanosarcina</taxon>
    </lineage>
</organism>
<evidence type="ECO:0000313" key="3">
    <source>
        <dbReference type="Proteomes" id="UP001246244"/>
    </source>
</evidence>
<protein>
    <submittedName>
        <fullName evidence="2">HD domain-containing protein</fullName>
    </submittedName>
</protein>
<dbReference type="PROSITE" id="PS51831">
    <property type="entry name" value="HD"/>
    <property type="match status" value="1"/>
</dbReference>
<dbReference type="PANTHER" id="PTHR33594:SF1">
    <property type="entry name" value="HD_PDEASE DOMAIN-CONTAINING PROTEIN"/>
    <property type="match status" value="1"/>
</dbReference>
<dbReference type="InterPro" id="IPR006674">
    <property type="entry name" value="HD_domain"/>
</dbReference>
<dbReference type="RefSeq" id="WP_310575335.1">
    <property type="nucleotide sequence ID" value="NZ_JAVKPK010000017.1"/>
</dbReference>